<organism evidence="2 3">
    <name type="scientific">Adineta ricciae</name>
    <name type="common">Rotifer</name>
    <dbReference type="NCBI Taxonomy" id="249248"/>
    <lineage>
        <taxon>Eukaryota</taxon>
        <taxon>Metazoa</taxon>
        <taxon>Spiralia</taxon>
        <taxon>Gnathifera</taxon>
        <taxon>Rotifera</taxon>
        <taxon>Eurotatoria</taxon>
        <taxon>Bdelloidea</taxon>
        <taxon>Adinetida</taxon>
        <taxon>Adinetidae</taxon>
        <taxon>Adineta</taxon>
    </lineage>
</organism>
<feature type="compositionally biased region" description="Basic residues" evidence="1">
    <location>
        <begin position="121"/>
        <end position="134"/>
    </location>
</feature>
<protein>
    <submittedName>
        <fullName evidence="2">Uncharacterized protein</fullName>
    </submittedName>
</protein>
<evidence type="ECO:0000313" key="2">
    <source>
        <dbReference type="EMBL" id="CAF0780167.1"/>
    </source>
</evidence>
<dbReference type="AlphaFoldDB" id="A0A813RF23"/>
<feature type="compositionally biased region" description="Low complexity" evidence="1">
    <location>
        <begin position="226"/>
        <end position="237"/>
    </location>
</feature>
<keyword evidence="3" id="KW-1185">Reference proteome</keyword>
<gene>
    <name evidence="2" type="ORF">XAT740_LOCUS1927</name>
</gene>
<evidence type="ECO:0000256" key="1">
    <source>
        <dbReference type="SAM" id="MobiDB-lite"/>
    </source>
</evidence>
<feature type="compositionally biased region" description="Basic and acidic residues" evidence="1">
    <location>
        <begin position="250"/>
        <end position="271"/>
    </location>
</feature>
<accession>A0A813RF23</accession>
<feature type="region of interest" description="Disordered" evidence="1">
    <location>
        <begin position="163"/>
        <end position="284"/>
    </location>
</feature>
<feature type="compositionally biased region" description="Low complexity" evidence="1">
    <location>
        <begin position="272"/>
        <end position="284"/>
    </location>
</feature>
<reference evidence="2" key="1">
    <citation type="submission" date="2021-02" db="EMBL/GenBank/DDBJ databases">
        <authorList>
            <person name="Nowell W R."/>
        </authorList>
    </citation>
    <scope>NUCLEOTIDE SEQUENCE</scope>
</reference>
<dbReference type="EMBL" id="CAJNOR010000062">
    <property type="protein sequence ID" value="CAF0780167.1"/>
    <property type="molecule type" value="Genomic_DNA"/>
</dbReference>
<sequence length="284" mass="31461">MSYPYAVTPYMQSTMAQAMQAIISGAPLPPNCFVVAIPMHQAQQLLPQIMSSYATNMANGAMIFSQQSPFYGLPYSPSPPYPDNSQSNALVPYKNYYPPSYSPNYNYPLVPYNGGSDSKMRSKKTRQCRNKNGRPHANVYNSSSFDSYMRNLSWSRLFERRHSKEQATEQAALGYDQKPTPPKKQRAQSANSSTLSSLTSSSSSSSTTSDETIRRVDVSTKQSNGTTSSSKQQVKSSLPFKYSSEFVPGTDKEQSSKPRKESKVKIDDVFVVKKPPSSPPSTSQ</sequence>
<comment type="caution">
    <text evidence="2">The sequence shown here is derived from an EMBL/GenBank/DDBJ whole genome shotgun (WGS) entry which is preliminary data.</text>
</comment>
<evidence type="ECO:0000313" key="3">
    <source>
        <dbReference type="Proteomes" id="UP000663828"/>
    </source>
</evidence>
<dbReference type="Proteomes" id="UP000663828">
    <property type="component" value="Unassembled WGS sequence"/>
</dbReference>
<proteinExistence type="predicted"/>
<feature type="region of interest" description="Disordered" evidence="1">
    <location>
        <begin position="112"/>
        <end position="142"/>
    </location>
</feature>
<name>A0A813RF23_ADIRI</name>
<feature type="compositionally biased region" description="Low complexity" evidence="1">
    <location>
        <begin position="192"/>
        <end position="209"/>
    </location>
</feature>